<feature type="binding site" evidence="9">
    <location>
        <begin position="9"/>
        <end position="11"/>
    </location>
    <ligand>
        <name>substrate</name>
    </ligand>
</feature>
<keyword evidence="5 9" id="KW-0312">Gluconeogenesis</keyword>
<accession>A0A0E4GTW3</accession>
<evidence type="ECO:0000256" key="9">
    <source>
        <dbReference type="HAMAP-Rule" id="MF_00147"/>
    </source>
</evidence>
<dbReference type="Proteomes" id="UP000045545">
    <property type="component" value="Unassembled WGS sequence"/>
</dbReference>
<dbReference type="EC" id="5.3.1.1" evidence="3 9"/>
<dbReference type="InterPro" id="IPR013785">
    <property type="entry name" value="Aldolase_TIM"/>
</dbReference>
<dbReference type="GO" id="GO:0046166">
    <property type="term" value="P:glyceraldehyde-3-phosphate biosynthetic process"/>
    <property type="evidence" value="ECO:0007669"/>
    <property type="project" value="TreeGrafter"/>
</dbReference>
<evidence type="ECO:0000313" key="11">
    <source>
        <dbReference type="EMBL" id="CQB51972.1"/>
    </source>
</evidence>
<comment type="function">
    <text evidence="9">Involved in the gluconeogenesis. Catalyzes stereospecifically the conversion of dihydroxyacetone phosphate (DHAP) to D-glyceraldehyde-3-phosphate (G3P).</text>
</comment>
<reference evidence="11 12" key="1">
    <citation type="submission" date="2015-03" db="EMBL/GenBank/DDBJ databases">
        <authorList>
            <person name="Murphy D."/>
        </authorList>
    </citation>
    <scope>NUCLEOTIDE SEQUENCE [LARGE SCALE GENOMIC DNA]</scope>
    <source>
        <strain evidence="11 12">OL-4</strain>
    </source>
</reference>
<dbReference type="AlphaFoldDB" id="A0A0E4GTW3"/>
<dbReference type="HAMAP" id="MF_00147_B">
    <property type="entry name" value="TIM_B"/>
    <property type="match status" value="1"/>
</dbReference>
<sequence>MRKTVIAANWKMHKNLSETEEYGQKLMTLLASPLDAEVVICPAFTSLQVLSKTLEKSPVKIGAQNLFWENSGAYTGEISAPLLLDCGCRYVIVGHSERRHLMNESDASINRKLKAALNNSLIPIFCVGETLPERQNNMARQVIKEQLSRGLDEVSLTEGKIVIAYEPVWAIGTGINANPDDAQEMIAFIRETLAGLYNMELAQSISILYGGSVKTDNIADFMDKKDIDGALVGGASLNVHDFARIVRLGKDV</sequence>
<dbReference type="PANTHER" id="PTHR21139">
    <property type="entry name" value="TRIOSEPHOSPHATE ISOMERASE"/>
    <property type="match status" value="1"/>
</dbReference>
<dbReference type="PROSITE" id="PS51440">
    <property type="entry name" value="TIM_2"/>
    <property type="match status" value="1"/>
</dbReference>
<dbReference type="RefSeq" id="WP_076982653.1">
    <property type="nucleotide sequence ID" value="NZ_CGIH01000042.1"/>
</dbReference>
<proteinExistence type="inferred from homology"/>
<comment type="subcellular location">
    <subcellularLocation>
        <location evidence="9 10">Cytoplasm</location>
    </subcellularLocation>
</comment>
<comment type="pathway">
    <text evidence="1 9 10">Carbohydrate degradation; glycolysis; D-glyceraldehyde 3-phosphate from glycerone phosphate: step 1/1.</text>
</comment>
<keyword evidence="8 9" id="KW-0413">Isomerase</keyword>
<gene>
    <name evidence="9" type="primary">tpiA</name>
    <name evidence="11" type="ORF">2435</name>
</gene>
<protein>
    <recommendedName>
        <fullName evidence="4 9">Triosephosphate isomerase</fullName>
        <shortName evidence="9">TIM</shortName>
        <shortName evidence="9">TPI</shortName>
        <ecNumber evidence="3 9">5.3.1.1</ecNumber>
    </recommendedName>
    <alternativeName>
        <fullName evidence="9">Triose-phosphate isomerase</fullName>
    </alternativeName>
</protein>
<dbReference type="GO" id="GO:0019563">
    <property type="term" value="P:glycerol catabolic process"/>
    <property type="evidence" value="ECO:0007669"/>
    <property type="project" value="TreeGrafter"/>
</dbReference>
<dbReference type="PANTHER" id="PTHR21139:SF42">
    <property type="entry name" value="TRIOSEPHOSPHATE ISOMERASE"/>
    <property type="match status" value="1"/>
</dbReference>
<feature type="active site" description="Proton acceptor" evidence="9">
    <location>
        <position position="166"/>
    </location>
</feature>
<dbReference type="UniPathway" id="UPA00138"/>
<comment type="pathway">
    <text evidence="9 10">Carbohydrate biosynthesis; gluconeogenesis.</text>
</comment>
<keyword evidence="6 9" id="KW-0963">Cytoplasm</keyword>
<feature type="binding site" evidence="9">
    <location>
        <position position="172"/>
    </location>
    <ligand>
        <name>substrate</name>
    </ligand>
</feature>
<evidence type="ECO:0000256" key="8">
    <source>
        <dbReference type="ARBA" id="ARBA00023235"/>
    </source>
</evidence>
<evidence type="ECO:0000256" key="7">
    <source>
        <dbReference type="ARBA" id="ARBA00023152"/>
    </source>
</evidence>
<dbReference type="InterPro" id="IPR035990">
    <property type="entry name" value="TIM_sf"/>
</dbReference>
<evidence type="ECO:0000256" key="3">
    <source>
        <dbReference type="ARBA" id="ARBA00011940"/>
    </source>
</evidence>
<dbReference type="OrthoDB" id="9809429at2"/>
<dbReference type="EMBL" id="CGIH01000042">
    <property type="protein sequence ID" value="CQB51972.1"/>
    <property type="molecule type" value="Genomic_DNA"/>
</dbReference>
<evidence type="ECO:0000256" key="5">
    <source>
        <dbReference type="ARBA" id="ARBA00022432"/>
    </source>
</evidence>
<evidence type="ECO:0000313" key="12">
    <source>
        <dbReference type="Proteomes" id="UP000045545"/>
    </source>
</evidence>
<dbReference type="GO" id="GO:0005829">
    <property type="term" value="C:cytosol"/>
    <property type="evidence" value="ECO:0007669"/>
    <property type="project" value="TreeGrafter"/>
</dbReference>
<dbReference type="FunFam" id="3.20.20.70:FF:000016">
    <property type="entry name" value="Triosephosphate isomerase"/>
    <property type="match status" value="1"/>
</dbReference>
<feature type="binding site" evidence="9">
    <location>
        <position position="212"/>
    </location>
    <ligand>
        <name>substrate</name>
    </ligand>
</feature>
<evidence type="ECO:0000256" key="4">
    <source>
        <dbReference type="ARBA" id="ARBA00019397"/>
    </source>
</evidence>
<dbReference type="InterPro" id="IPR020861">
    <property type="entry name" value="Triosephosphate_isomerase_AS"/>
</dbReference>
<dbReference type="NCBIfam" id="TIGR00419">
    <property type="entry name" value="tim"/>
    <property type="match status" value="1"/>
</dbReference>
<comment type="catalytic activity">
    <reaction evidence="9 10">
        <text>D-glyceraldehyde 3-phosphate = dihydroxyacetone phosphate</text>
        <dbReference type="Rhea" id="RHEA:18585"/>
        <dbReference type="ChEBI" id="CHEBI:57642"/>
        <dbReference type="ChEBI" id="CHEBI:59776"/>
        <dbReference type="EC" id="5.3.1.1"/>
    </reaction>
</comment>
<comment type="subunit">
    <text evidence="9 10">Homodimer.</text>
</comment>
<feature type="active site" description="Electrophile" evidence="9">
    <location>
        <position position="95"/>
    </location>
</feature>
<dbReference type="STRING" id="690567.2435"/>
<comment type="similarity">
    <text evidence="2 9 10">Belongs to the triosephosphate isomerase family.</text>
</comment>
<keyword evidence="12" id="KW-1185">Reference proteome</keyword>
<dbReference type="InterPro" id="IPR000652">
    <property type="entry name" value="Triosephosphate_isomerase"/>
</dbReference>
<dbReference type="SUPFAM" id="SSF51351">
    <property type="entry name" value="Triosephosphate isomerase (TIM)"/>
    <property type="match status" value="1"/>
</dbReference>
<dbReference type="Pfam" id="PF00121">
    <property type="entry name" value="TIM"/>
    <property type="match status" value="1"/>
</dbReference>
<organism evidence="11 12">
    <name type="scientific">Syntrophomonas zehnderi OL-4</name>
    <dbReference type="NCBI Taxonomy" id="690567"/>
    <lineage>
        <taxon>Bacteria</taxon>
        <taxon>Bacillati</taxon>
        <taxon>Bacillota</taxon>
        <taxon>Clostridia</taxon>
        <taxon>Eubacteriales</taxon>
        <taxon>Syntrophomonadaceae</taxon>
        <taxon>Syntrophomonas</taxon>
    </lineage>
</organism>
<evidence type="ECO:0000256" key="2">
    <source>
        <dbReference type="ARBA" id="ARBA00007422"/>
    </source>
</evidence>
<dbReference type="CDD" id="cd00311">
    <property type="entry name" value="TIM"/>
    <property type="match status" value="1"/>
</dbReference>
<evidence type="ECO:0000256" key="10">
    <source>
        <dbReference type="RuleBase" id="RU363013"/>
    </source>
</evidence>
<evidence type="ECO:0000256" key="6">
    <source>
        <dbReference type="ARBA" id="ARBA00022490"/>
    </source>
</evidence>
<dbReference type="PROSITE" id="PS00171">
    <property type="entry name" value="TIM_1"/>
    <property type="match status" value="1"/>
</dbReference>
<dbReference type="GO" id="GO:0006094">
    <property type="term" value="P:gluconeogenesis"/>
    <property type="evidence" value="ECO:0007669"/>
    <property type="project" value="UniProtKB-UniRule"/>
</dbReference>
<dbReference type="InterPro" id="IPR022896">
    <property type="entry name" value="TrioseP_Isoase_bac/euk"/>
</dbReference>
<dbReference type="Gene3D" id="3.20.20.70">
    <property type="entry name" value="Aldolase class I"/>
    <property type="match status" value="1"/>
</dbReference>
<name>A0A0E4GTW3_9FIRM</name>
<evidence type="ECO:0000256" key="1">
    <source>
        <dbReference type="ARBA" id="ARBA00004680"/>
    </source>
</evidence>
<dbReference type="UniPathway" id="UPA00109">
    <property type="reaction ID" value="UER00189"/>
</dbReference>
<dbReference type="GO" id="GO:0006096">
    <property type="term" value="P:glycolytic process"/>
    <property type="evidence" value="ECO:0007669"/>
    <property type="project" value="UniProtKB-UniRule"/>
</dbReference>
<keyword evidence="7 9" id="KW-0324">Glycolysis</keyword>
<dbReference type="GO" id="GO:0004807">
    <property type="term" value="F:triose-phosphate isomerase activity"/>
    <property type="evidence" value="ECO:0007669"/>
    <property type="project" value="UniProtKB-UniRule"/>
</dbReference>
<feature type="binding site" evidence="9">
    <location>
        <begin position="233"/>
        <end position="234"/>
    </location>
    <ligand>
        <name>substrate</name>
    </ligand>
</feature>